<keyword evidence="1" id="KW-0611">Plant defense</keyword>
<gene>
    <name evidence="3" type="ORF">PIB30_096530</name>
</gene>
<accession>A0ABU6YTS6</accession>
<dbReference type="SUPFAM" id="SSF52047">
    <property type="entry name" value="RNI-like"/>
    <property type="match status" value="1"/>
</dbReference>
<dbReference type="InterPro" id="IPR032675">
    <property type="entry name" value="LRR_dom_sf"/>
</dbReference>
<reference evidence="3 4" key="1">
    <citation type="journal article" date="2023" name="Plants (Basel)">
        <title>Bridging the Gap: Combining Genomics and Transcriptomics Approaches to Understand Stylosanthes scabra, an Orphan Legume from the Brazilian Caatinga.</title>
        <authorList>
            <person name="Ferreira-Neto J.R.C."/>
            <person name="da Silva M.D."/>
            <person name="Binneck E."/>
            <person name="de Melo N.F."/>
            <person name="da Silva R.H."/>
            <person name="de Melo A.L.T.M."/>
            <person name="Pandolfi V."/>
            <person name="Bustamante F.O."/>
            <person name="Brasileiro-Vidal A.C."/>
            <person name="Benko-Iseppon A.M."/>
        </authorList>
    </citation>
    <scope>NUCLEOTIDE SEQUENCE [LARGE SCALE GENOMIC DNA]</scope>
    <source>
        <tissue evidence="3">Leaves</tissue>
    </source>
</reference>
<evidence type="ECO:0000313" key="3">
    <source>
        <dbReference type="EMBL" id="MED6213767.1"/>
    </source>
</evidence>
<dbReference type="PANTHER" id="PTHR33463">
    <property type="entry name" value="NB-ARC DOMAIN-CONTAINING PROTEIN-RELATED"/>
    <property type="match status" value="1"/>
</dbReference>
<evidence type="ECO:0000256" key="1">
    <source>
        <dbReference type="ARBA" id="ARBA00022821"/>
    </source>
</evidence>
<dbReference type="Pfam" id="PF23247">
    <property type="entry name" value="LRR_RPS2"/>
    <property type="match status" value="1"/>
</dbReference>
<dbReference type="PANTHER" id="PTHR33463:SF204">
    <property type="entry name" value="NB-ARC DOMAIN-CONTAINING PROTEIN"/>
    <property type="match status" value="1"/>
</dbReference>
<dbReference type="Proteomes" id="UP001341840">
    <property type="component" value="Unassembled WGS sequence"/>
</dbReference>
<dbReference type="EMBL" id="JASCZI010243952">
    <property type="protein sequence ID" value="MED6213767.1"/>
    <property type="molecule type" value="Genomic_DNA"/>
</dbReference>
<dbReference type="InterPro" id="IPR050905">
    <property type="entry name" value="Plant_NBS-LRR"/>
</dbReference>
<feature type="domain" description="Disease resistance protein At4g27190-like leucine-rich repeats" evidence="2">
    <location>
        <begin position="31"/>
        <end position="151"/>
    </location>
</feature>
<evidence type="ECO:0000259" key="2">
    <source>
        <dbReference type="Pfam" id="PF23247"/>
    </source>
</evidence>
<organism evidence="3 4">
    <name type="scientific">Stylosanthes scabra</name>
    <dbReference type="NCBI Taxonomy" id="79078"/>
    <lineage>
        <taxon>Eukaryota</taxon>
        <taxon>Viridiplantae</taxon>
        <taxon>Streptophyta</taxon>
        <taxon>Embryophyta</taxon>
        <taxon>Tracheophyta</taxon>
        <taxon>Spermatophyta</taxon>
        <taxon>Magnoliopsida</taxon>
        <taxon>eudicotyledons</taxon>
        <taxon>Gunneridae</taxon>
        <taxon>Pentapetalae</taxon>
        <taxon>rosids</taxon>
        <taxon>fabids</taxon>
        <taxon>Fabales</taxon>
        <taxon>Fabaceae</taxon>
        <taxon>Papilionoideae</taxon>
        <taxon>50 kb inversion clade</taxon>
        <taxon>dalbergioids sensu lato</taxon>
        <taxon>Dalbergieae</taxon>
        <taxon>Pterocarpus clade</taxon>
        <taxon>Stylosanthes</taxon>
    </lineage>
</organism>
<comment type="caution">
    <text evidence="3">The sequence shown here is derived from an EMBL/GenBank/DDBJ whole genome shotgun (WGS) entry which is preliminary data.</text>
</comment>
<evidence type="ECO:0000313" key="4">
    <source>
        <dbReference type="Proteomes" id="UP001341840"/>
    </source>
</evidence>
<dbReference type="Gene3D" id="3.80.10.10">
    <property type="entry name" value="Ribonuclease Inhibitor"/>
    <property type="match status" value="1"/>
</dbReference>
<sequence>MDSLVQNIESLTVLKCHGLTNLVSSTTVLSSSLTRLKVEDCPSLKYLISSSTVKSLVNLQELYISNCEALESVVAYQPHDIDDVITFQGLKKLSLSKIPKLESFYTPNSTLNFPYLEEVMVTECNRLEYLFSFSTAKSLKYLSTMKVSECESLETVVVATREADELHEGLKLFSCLRWLNLHNLPKLGSFFTGNSTLELDICEVSINQCKSMKTFSHNYFNAENVYIDGAPCSNDLNAAVSQQFDNRMKKHH</sequence>
<keyword evidence="4" id="KW-1185">Reference proteome</keyword>
<name>A0ABU6YTS6_9FABA</name>
<dbReference type="InterPro" id="IPR057135">
    <property type="entry name" value="At4g27190-like_LRR"/>
</dbReference>
<protein>
    <recommendedName>
        <fullName evidence="2">Disease resistance protein At4g27190-like leucine-rich repeats domain-containing protein</fullName>
    </recommendedName>
</protein>
<proteinExistence type="predicted"/>